<evidence type="ECO:0000313" key="2">
    <source>
        <dbReference type="EMBL" id="MDB6370657.1"/>
    </source>
</evidence>
<organism evidence="2 3">
    <name type="scientific">Photorhabdus bodei</name>
    <dbReference type="NCBI Taxonomy" id="2029681"/>
    <lineage>
        <taxon>Bacteria</taxon>
        <taxon>Pseudomonadati</taxon>
        <taxon>Pseudomonadota</taxon>
        <taxon>Gammaproteobacteria</taxon>
        <taxon>Enterobacterales</taxon>
        <taxon>Morganellaceae</taxon>
        <taxon>Photorhabdus</taxon>
    </lineage>
</organism>
<gene>
    <name evidence="2" type="ORF">PH362_01430</name>
</gene>
<dbReference type="AlphaFoldDB" id="A0AAW6BFD4"/>
<dbReference type="EMBL" id="JAQMFO010000001">
    <property type="protein sequence ID" value="MDB6370657.1"/>
    <property type="molecule type" value="Genomic_DNA"/>
</dbReference>
<evidence type="ECO:0000256" key="1">
    <source>
        <dbReference type="SAM" id="MobiDB-lite"/>
    </source>
</evidence>
<feature type="region of interest" description="Disordered" evidence="1">
    <location>
        <begin position="1"/>
        <end position="27"/>
    </location>
</feature>
<proteinExistence type="predicted"/>
<comment type="caution">
    <text evidence="2">The sequence shown here is derived from an EMBL/GenBank/DDBJ whole genome shotgun (WGS) entry which is preliminary data.</text>
</comment>
<reference evidence="2" key="1">
    <citation type="submission" date="2023-01" db="EMBL/GenBank/DDBJ databases">
        <title>Genome sequencing of Photorhabdus bodei 09-20.</title>
        <authorList>
            <person name="Kalindamar S."/>
            <person name="Kumru S."/>
        </authorList>
    </citation>
    <scope>NUCLEOTIDE SEQUENCE</scope>
    <source>
        <strain evidence="2">09-20</strain>
    </source>
</reference>
<name>A0AAW6BFD4_9GAMM</name>
<sequence>MSAKQYGKASTHVESIHVDSSQSISGKTDALGRTLTVQSAAEENLQLRSPETPPKPKQTLYEVGDNTLVEYVMEFMEK</sequence>
<evidence type="ECO:0000313" key="3">
    <source>
        <dbReference type="Proteomes" id="UP001212996"/>
    </source>
</evidence>
<dbReference type="Proteomes" id="UP001212996">
    <property type="component" value="Unassembled WGS sequence"/>
</dbReference>
<accession>A0AAW6BFD4</accession>
<protein>
    <submittedName>
        <fullName evidence="2">Uncharacterized protein</fullName>
    </submittedName>
</protein>
<dbReference type="RefSeq" id="WP_228902283.1">
    <property type="nucleotide sequence ID" value="NZ_CAWQNU010000007.1"/>
</dbReference>